<gene>
    <name evidence="2" type="ORF">Vbra_19056</name>
</gene>
<accession>A0A0G4GYR3</accession>
<keyword evidence="1" id="KW-1133">Transmembrane helix</keyword>
<reference evidence="2 3" key="1">
    <citation type="submission" date="2014-11" db="EMBL/GenBank/DDBJ databases">
        <authorList>
            <person name="Zhu J."/>
            <person name="Qi W."/>
            <person name="Song R."/>
        </authorList>
    </citation>
    <scope>NUCLEOTIDE SEQUENCE [LARGE SCALE GENOMIC DNA]</scope>
</reference>
<keyword evidence="1" id="KW-0472">Membrane</keyword>
<evidence type="ECO:0000256" key="1">
    <source>
        <dbReference type="SAM" id="Phobius"/>
    </source>
</evidence>
<proteinExistence type="predicted"/>
<dbReference type="InParanoid" id="A0A0G4GYR3"/>
<organism evidence="2 3">
    <name type="scientific">Vitrella brassicaformis (strain CCMP3155)</name>
    <dbReference type="NCBI Taxonomy" id="1169540"/>
    <lineage>
        <taxon>Eukaryota</taxon>
        <taxon>Sar</taxon>
        <taxon>Alveolata</taxon>
        <taxon>Colpodellida</taxon>
        <taxon>Vitrellaceae</taxon>
        <taxon>Vitrella</taxon>
    </lineage>
</organism>
<dbReference type="EMBL" id="CDMY01000878">
    <property type="protein sequence ID" value="CEM36055.1"/>
    <property type="molecule type" value="Genomic_DNA"/>
</dbReference>
<evidence type="ECO:0000313" key="3">
    <source>
        <dbReference type="Proteomes" id="UP000041254"/>
    </source>
</evidence>
<feature type="transmembrane region" description="Helical" evidence="1">
    <location>
        <begin position="61"/>
        <end position="79"/>
    </location>
</feature>
<dbReference type="Proteomes" id="UP000041254">
    <property type="component" value="Unassembled WGS sequence"/>
</dbReference>
<evidence type="ECO:0000313" key="2">
    <source>
        <dbReference type="EMBL" id="CEM36055.1"/>
    </source>
</evidence>
<dbReference type="VEuPathDB" id="CryptoDB:Vbra_19056"/>
<name>A0A0G4GYR3_VITBC</name>
<keyword evidence="1" id="KW-0812">Transmembrane</keyword>
<sequence>MSCWSSVLAVLVPCMITIRLTRMYFGIAGLPSATCSGAGCAFDPEQSPLGPFDPAGPSWEIGIYVFALFLALSAILRRCDDHETRQLSHIPMRPSLLHRHLEPLPEVPYIQAPSAPPPAYGVWRVQSPSGARPVPSAPALEMLPV</sequence>
<dbReference type="AlphaFoldDB" id="A0A0G4GYR3"/>
<protein>
    <submittedName>
        <fullName evidence="2">Uncharacterized protein</fullName>
    </submittedName>
</protein>
<keyword evidence="3" id="KW-1185">Reference proteome</keyword>